<evidence type="ECO:0000256" key="7">
    <source>
        <dbReference type="ARBA" id="ARBA00023065"/>
    </source>
</evidence>
<keyword evidence="4" id="KW-1003">Cell membrane</keyword>
<dbReference type="GO" id="GO:0005886">
    <property type="term" value="C:plasma membrane"/>
    <property type="evidence" value="ECO:0007669"/>
    <property type="project" value="UniProtKB-SubCell"/>
</dbReference>
<evidence type="ECO:0000313" key="16">
    <source>
        <dbReference type="EMBL" id="ENN74793.1"/>
    </source>
</evidence>
<comment type="similarity">
    <text evidence="2">Belongs to the glutamate-gated ion channel (TC 1.A.10.1) family.</text>
</comment>
<keyword evidence="7" id="KW-0406">Ion transport</keyword>
<evidence type="ECO:0000256" key="15">
    <source>
        <dbReference type="PIRSR" id="PIRSR601508-3"/>
    </source>
</evidence>
<accession>N6TAM4</accession>
<feature type="site" description="Crucial to convey clamshell closure to channel opening" evidence="14">
    <location>
        <position position="91"/>
    </location>
</feature>
<organism evidence="16">
    <name type="scientific">Dendroctonus ponderosae</name>
    <name type="common">Mountain pine beetle</name>
    <dbReference type="NCBI Taxonomy" id="77166"/>
    <lineage>
        <taxon>Eukaryota</taxon>
        <taxon>Metazoa</taxon>
        <taxon>Ecdysozoa</taxon>
        <taxon>Arthropoda</taxon>
        <taxon>Hexapoda</taxon>
        <taxon>Insecta</taxon>
        <taxon>Pterygota</taxon>
        <taxon>Neoptera</taxon>
        <taxon>Endopterygota</taxon>
        <taxon>Coleoptera</taxon>
        <taxon>Polyphaga</taxon>
        <taxon>Cucujiformia</taxon>
        <taxon>Curculionidae</taxon>
        <taxon>Scolytinae</taxon>
        <taxon>Dendroctonus</taxon>
    </lineage>
</organism>
<dbReference type="InterPro" id="IPR015683">
    <property type="entry name" value="Ionotropic_Glu_rcpt"/>
</dbReference>
<evidence type="ECO:0000256" key="10">
    <source>
        <dbReference type="ARBA" id="ARBA00023180"/>
    </source>
</evidence>
<dbReference type="OrthoDB" id="5984008at2759"/>
<keyword evidence="11" id="KW-1071">Ligand-gated ion channel</keyword>
<dbReference type="PRINTS" id="PR00177">
    <property type="entry name" value="NMDARECEPTOR"/>
</dbReference>
<keyword evidence="15" id="KW-1015">Disulfide bond</keyword>
<name>N6TAM4_DENPD</name>
<feature type="binding site" evidence="13">
    <location>
        <position position="113"/>
    </location>
    <ligand>
        <name>L-glutamate</name>
        <dbReference type="ChEBI" id="CHEBI:29985"/>
    </ligand>
</feature>
<dbReference type="HOGENOM" id="CLU_007257_0_3_1"/>
<evidence type="ECO:0000256" key="5">
    <source>
        <dbReference type="ARBA" id="ARBA00022692"/>
    </source>
</evidence>
<evidence type="ECO:0000256" key="9">
    <source>
        <dbReference type="ARBA" id="ARBA00023170"/>
    </source>
</evidence>
<evidence type="ECO:0000256" key="6">
    <source>
        <dbReference type="ARBA" id="ARBA00022989"/>
    </source>
</evidence>
<proteinExistence type="inferred from homology"/>
<reference evidence="16" key="1">
    <citation type="journal article" date="2013" name="Genome Biol.">
        <title>Draft genome of the mountain pine beetle, Dendroctonus ponderosae Hopkins, a major forest pest.</title>
        <authorList>
            <person name="Keeling C.I."/>
            <person name="Yuen M.M."/>
            <person name="Liao N.Y."/>
            <person name="Docking T.R."/>
            <person name="Chan S.K."/>
            <person name="Taylor G.A."/>
            <person name="Palmquist D.L."/>
            <person name="Jackman S.D."/>
            <person name="Nguyen A."/>
            <person name="Li M."/>
            <person name="Henderson H."/>
            <person name="Janes J.K."/>
            <person name="Zhao Y."/>
            <person name="Pandoh P."/>
            <person name="Moore R."/>
            <person name="Sperling F.A."/>
            <person name="Huber D.P."/>
            <person name="Birol I."/>
            <person name="Jones S.J."/>
            <person name="Bohlmann J."/>
        </authorList>
    </citation>
    <scope>NUCLEOTIDE SEQUENCE</scope>
</reference>
<dbReference type="OMA" id="SHEAYNI"/>
<sequence>MFIVARMAQREWENPKPWDPESKELENIWTVKNFLWLSLGSITAQGCDILPKAVPTRVIAASWWFFSLIIMSSYTANLAAFLTMQKRDFTIDSVEELAAQSRVKYGLLENGSTQTFFQTSNNPLYQKMWSTMKNEKPSVFVSGNLSGVDRVLSTKNALYAYFMESTGIEFEMERKCDLRRIGGLLDSKSYGIGMPLNADYRHTINSAILVLQESGKLMTLKEKWWKTERDGEPCNRVVEEETDALALSNVGGIFIVLLVGIGLAYVIALFEFLWNVRQLSIEEQNSPRVALKRTCKMMVRMSLSSIYILNSFIQV</sequence>
<evidence type="ECO:0000256" key="13">
    <source>
        <dbReference type="PIRSR" id="PIRSR601508-1"/>
    </source>
</evidence>
<feature type="non-terminal residue" evidence="16">
    <location>
        <position position="1"/>
    </location>
</feature>
<dbReference type="FunFam" id="1.10.287.70:FF:000143">
    <property type="entry name" value="Probable glutamate receptor"/>
    <property type="match status" value="1"/>
</dbReference>
<evidence type="ECO:0000256" key="1">
    <source>
        <dbReference type="ARBA" id="ARBA00004651"/>
    </source>
</evidence>
<evidence type="ECO:0000256" key="11">
    <source>
        <dbReference type="ARBA" id="ARBA00023286"/>
    </source>
</evidence>
<evidence type="ECO:0000256" key="2">
    <source>
        <dbReference type="ARBA" id="ARBA00008685"/>
    </source>
</evidence>
<feature type="disulfide bond" evidence="15">
    <location>
        <begin position="176"/>
        <end position="234"/>
    </location>
</feature>
<dbReference type="SUPFAM" id="SSF53850">
    <property type="entry name" value="Periplasmic binding protein-like II"/>
    <property type="match status" value="1"/>
</dbReference>
<dbReference type="InterPro" id="IPR001508">
    <property type="entry name" value="Iono_Glu_rcpt_met"/>
</dbReference>
<keyword evidence="3" id="KW-0813">Transport</keyword>
<keyword evidence="12" id="KW-0407">Ion channel</keyword>
<dbReference type="FunFam" id="3.40.190.10:FF:000061">
    <property type="entry name" value="Glutamate receptor, ionotropic kainate"/>
    <property type="match status" value="1"/>
</dbReference>
<dbReference type="InterPro" id="IPR001320">
    <property type="entry name" value="Iontro_rcpt_C"/>
</dbReference>
<dbReference type="GO" id="GO:0015276">
    <property type="term" value="F:ligand-gated monoatomic ion channel activity"/>
    <property type="evidence" value="ECO:0007669"/>
    <property type="project" value="InterPro"/>
</dbReference>
<dbReference type="PANTHER" id="PTHR18966">
    <property type="entry name" value="IONOTROPIC GLUTAMATE RECEPTOR"/>
    <property type="match status" value="1"/>
</dbReference>
<dbReference type="EMBL" id="KB741028">
    <property type="protein sequence ID" value="ENN74793.1"/>
    <property type="molecule type" value="Genomic_DNA"/>
</dbReference>
<dbReference type="SMART" id="SM00079">
    <property type="entry name" value="PBPe"/>
    <property type="match status" value="1"/>
</dbReference>
<keyword evidence="5" id="KW-0812">Transmembrane</keyword>
<keyword evidence="6" id="KW-1133">Transmembrane helix</keyword>
<feature type="binding site" evidence="13">
    <location>
        <position position="112"/>
    </location>
    <ligand>
        <name>L-glutamate</name>
        <dbReference type="ChEBI" id="CHEBI:29985"/>
    </ligand>
</feature>
<gene>
    <name evidence="16" type="ORF">YQE_08566</name>
</gene>
<protein>
    <submittedName>
        <fullName evidence="16">Uncharacterized protein</fullName>
    </submittedName>
</protein>
<dbReference type="GO" id="GO:0038023">
    <property type="term" value="F:signaling receptor activity"/>
    <property type="evidence" value="ECO:0007669"/>
    <property type="project" value="InterPro"/>
</dbReference>
<evidence type="ECO:0000256" key="12">
    <source>
        <dbReference type="ARBA" id="ARBA00023303"/>
    </source>
</evidence>
<comment type="subcellular location">
    <subcellularLocation>
        <location evidence="1">Cell membrane</location>
        <topology evidence="1">Multi-pass membrane protein</topology>
    </subcellularLocation>
</comment>
<evidence type="ECO:0000256" key="4">
    <source>
        <dbReference type="ARBA" id="ARBA00022475"/>
    </source>
</evidence>
<dbReference type="AlphaFoldDB" id="N6TAM4"/>
<keyword evidence="10" id="KW-0325">Glycoprotein</keyword>
<evidence type="ECO:0000256" key="14">
    <source>
        <dbReference type="PIRSR" id="PIRSR601508-2"/>
    </source>
</evidence>
<keyword evidence="8" id="KW-0472">Membrane</keyword>
<evidence type="ECO:0000256" key="3">
    <source>
        <dbReference type="ARBA" id="ARBA00022448"/>
    </source>
</evidence>
<dbReference type="Pfam" id="PF00060">
    <property type="entry name" value="Lig_chan"/>
    <property type="match status" value="1"/>
</dbReference>
<dbReference type="Gene3D" id="3.40.190.10">
    <property type="entry name" value="Periplasmic binding protein-like II"/>
    <property type="match status" value="2"/>
</dbReference>
<evidence type="ECO:0000256" key="8">
    <source>
        <dbReference type="ARBA" id="ARBA00023136"/>
    </source>
</evidence>
<feature type="binding site" evidence="13">
    <location>
        <position position="164"/>
    </location>
    <ligand>
        <name>L-glutamate</name>
        <dbReference type="ChEBI" id="CHEBI:29985"/>
    </ligand>
</feature>
<keyword evidence="9" id="KW-0675">Receptor</keyword>